<dbReference type="RefSeq" id="WP_163474246.1">
    <property type="nucleotide sequence ID" value="NZ_JAAGWZ010000004.1"/>
</dbReference>
<evidence type="ECO:0000256" key="2">
    <source>
        <dbReference type="ARBA" id="ARBA00022475"/>
    </source>
</evidence>
<dbReference type="GO" id="GO:0005886">
    <property type="term" value="C:plasma membrane"/>
    <property type="evidence" value="ECO:0007669"/>
    <property type="project" value="UniProtKB-SubCell"/>
</dbReference>
<dbReference type="InterPro" id="IPR018076">
    <property type="entry name" value="T2SS_GspF_dom"/>
</dbReference>
<sequence>MTRRTDDRLDELAATVHRLAVLLTAGVPPAAAWRYLAEGSASPLVEHIADGAWNPGGIPAAITSALPVAAAERDDPSSSSWRAVAAAWAVATEVGAPLAPVLREVAESLRELGELRRAVAVSLAAPVATARTVAVLPALGVLLGIGLGFDPVHVLLGTPAGIACAATGALLVAIAVLWNRALVRRARRTVGHPGLEVELTAIALAGGGSPGRAREVVAAALRDHLGMRPSGVADQALDFSRRAGVPAAELLRAEAREQRRAARSEAQRRAQALSARMMLPMGLCVLPAFMLLGVAPLVISVVTSTLSGL</sequence>
<feature type="transmembrane region" description="Helical" evidence="6">
    <location>
        <begin position="155"/>
        <end position="178"/>
    </location>
</feature>
<comment type="subcellular location">
    <subcellularLocation>
        <location evidence="1">Cell membrane</location>
        <topology evidence="1">Multi-pass membrane protein</topology>
    </subcellularLocation>
</comment>
<protein>
    <recommendedName>
        <fullName evidence="7">Type II secretion system protein GspF domain-containing protein</fullName>
    </recommendedName>
</protein>
<dbReference type="Pfam" id="PF00482">
    <property type="entry name" value="T2SSF"/>
    <property type="match status" value="1"/>
</dbReference>
<reference evidence="8 9" key="1">
    <citation type="journal article" date="2014" name="Int. J. Syst. Evol. Microbiol.">
        <title>Description of Galbitalea soli gen. nov., sp. nov., and Frondihabitans sucicola sp. nov.</title>
        <authorList>
            <person name="Kim S.J."/>
            <person name="Lim J.M."/>
            <person name="Ahn J.H."/>
            <person name="Weon H.Y."/>
            <person name="Hamada M."/>
            <person name="Suzuki K."/>
            <person name="Ahn T.Y."/>
            <person name="Kwon S.W."/>
        </authorList>
    </citation>
    <scope>NUCLEOTIDE SEQUENCE [LARGE SCALE GENOMIC DNA]</scope>
    <source>
        <strain evidence="8 9">NBRC 108727</strain>
    </source>
</reference>
<keyword evidence="4 6" id="KW-1133">Transmembrane helix</keyword>
<evidence type="ECO:0000256" key="4">
    <source>
        <dbReference type="ARBA" id="ARBA00022989"/>
    </source>
</evidence>
<evidence type="ECO:0000256" key="5">
    <source>
        <dbReference type="ARBA" id="ARBA00023136"/>
    </source>
</evidence>
<evidence type="ECO:0000256" key="6">
    <source>
        <dbReference type="SAM" id="Phobius"/>
    </source>
</evidence>
<keyword evidence="2" id="KW-1003">Cell membrane</keyword>
<evidence type="ECO:0000313" key="8">
    <source>
        <dbReference type="EMBL" id="NEM92188.1"/>
    </source>
</evidence>
<organism evidence="8 9">
    <name type="scientific">Galbitalea soli</name>
    <dbReference type="NCBI Taxonomy" id="1268042"/>
    <lineage>
        <taxon>Bacteria</taxon>
        <taxon>Bacillati</taxon>
        <taxon>Actinomycetota</taxon>
        <taxon>Actinomycetes</taxon>
        <taxon>Micrococcales</taxon>
        <taxon>Microbacteriaceae</taxon>
        <taxon>Galbitalea</taxon>
    </lineage>
</organism>
<dbReference type="EMBL" id="JAAGWZ010000004">
    <property type="protein sequence ID" value="NEM92188.1"/>
    <property type="molecule type" value="Genomic_DNA"/>
</dbReference>
<evidence type="ECO:0000259" key="7">
    <source>
        <dbReference type="Pfam" id="PF00482"/>
    </source>
</evidence>
<keyword evidence="5 6" id="KW-0472">Membrane</keyword>
<comment type="caution">
    <text evidence="8">The sequence shown here is derived from an EMBL/GenBank/DDBJ whole genome shotgun (WGS) entry which is preliminary data.</text>
</comment>
<evidence type="ECO:0000256" key="1">
    <source>
        <dbReference type="ARBA" id="ARBA00004651"/>
    </source>
</evidence>
<keyword evidence="3 6" id="KW-0812">Transmembrane</keyword>
<accession>A0A7C9PPK8</accession>
<dbReference type="AlphaFoldDB" id="A0A7C9PPK8"/>
<name>A0A7C9PPK8_9MICO</name>
<dbReference type="PANTHER" id="PTHR35007:SF4">
    <property type="entry name" value="CONSERVED TRANSMEMBRANE PROTEIN-RELATED"/>
    <property type="match status" value="1"/>
</dbReference>
<feature type="domain" description="Type II secretion system protein GspF" evidence="7">
    <location>
        <begin position="17"/>
        <end position="143"/>
    </location>
</feature>
<feature type="transmembrane region" description="Helical" evidence="6">
    <location>
        <begin position="118"/>
        <end position="149"/>
    </location>
</feature>
<dbReference type="Proteomes" id="UP000479756">
    <property type="component" value="Unassembled WGS sequence"/>
</dbReference>
<feature type="transmembrane region" description="Helical" evidence="6">
    <location>
        <begin position="277"/>
        <end position="299"/>
    </location>
</feature>
<keyword evidence="9" id="KW-1185">Reference proteome</keyword>
<dbReference type="PANTHER" id="PTHR35007">
    <property type="entry name" value="INTEGRAL MEMBRANE PROTEIN-RELATED"/>
    <property type="match status" value="1"/>
</dbReference>
<gene>
    <name evidence="8" type="ORF">G3T37_12580</name>
</gene>
<proteinExistence type="predicted"/>
<evidence type="ECO:0000256" key="3">
    <source>
        <dbReference type="ARBA" id="ARBA00022692"/>
    </source>
</evidence>
<evidence type="ECO:0000313" key="9">
    <source>
        <dbReference type="Proteomes" id="UP000479756"/>
    </source>
</evidence>